<dbReference type="InterPro" id="IPR008984">
    <property type="entry name" value="SMAD_FHA_dom_sf"/>
</dbReference>
<dbReference type="Pfam" id="PF00498">
    <property type="entry name" value="FHA"/>
    <property type="match status" value="1"/>
</dbReference>
<dbReference type="SUPFAM" id="SSF117892">
    <property type="entry name" value="Band 7/SPFH domain"/>
    <property type="match status" value="1"/>
</dbReference>
<dbReference type="InterPro" id="IPR050923">
    <property type="entry name" value="Cell_Proc_Reg/RNA_Proc"/>
</dbReference>
<organism evidence="2 3">
    <name type="scientific">Moorena producens PAL-8-15-08-1</name>
    <dbReference type="NCBI Taxonomy" id="1458985"/>
    <lineage>
        <taxon>Bacteria</taxon>
        <taxon>Bacillati</taxon>
        <taxon>Cyanobacteriota</taxon>
        <taxon>Cyanophyceae</taxon>
        <taxon>Coleofasciculales</taxon>
        <taxon>Coleofasciculaceae</taxon>
        <taxon>Moorena</taxon>
    </lineage>
</organism>
<dbReference type="InterPro" id="IPR001107">
    <property type="entry name" value="Band_7"/>
</dbReference>
<name>A0A1D8U1F3_9CYAN</name>
<feature type="domain" description="FHA" evidence="1">
    <location>
        <begin position="290"/>
        <end position="344"/>
    </location>
</feature>
<dbReference type="Gene3D" id="3.30.479.30">
    <property type="entry name" value="Band 7 domain"/>
    <property type="match status" value="1"/>
</dbReference>
<dbReference type="EMBL" id="CP017599">
    <property type="protein sequence ID" value="AOX03741.1"/>
    <property type="molecule type" value="Genomic_DNA"/>
</dbReference>
<sequence length="370" mass="40950">MSGNSPPLIQTLTPERWAGWSMDFIGAGYIALFVKNGRCVRVWKPGRHVSFALPWLEKCELLLVDSKLRHLPITSQGDFLSRDQYLVNVSLNVMYQVVDAKRVALEISDPIAALTSAVKDSLGVAISHLRMEQLTNQGRVDVRQYILDHVDVYYTVGFSIEDVRVSDISFPNTRGIIRQVEGMSARQEAEHEAVLKMQIANAGRPELSPPPIQQVNILPGGEANSKHSIVNQEVPRATIPDESAPTPSLPIRDQPVLAPTVLFSNPTPASKGRLVNRSSGAIIVLSANPFTIGREPTNTLVLEDAMCSRNHAQILQIPEPQNKVRYQIIDVGSSNGTFVDQQRLTSHQPFWLSAGNVIQIGNQEWTFELP</sequence>
<dbReference type="KEGG" id="mpro:BJP34_33765"/>
<dbReference type="Proteomes" id="UP000177870">
    <property type="component" value="Chromosome"/>
</dbReference>
<dbReference type="SUPFAM" id="SSF49879">
    <property type="entry name" value="SMAD/FHA domain"/>
    <property type="match status" value="1"/>
</dbReference>
<dbReference type="STRING" id="1458985.BJP34_33765"/>
<dbReference type="PANTHER" id="PTHR23308">
    <property type="entry name" value="NUCLEAR INHIBITOR OF PROTEIN PHOSPHATASE-1"/>
    <property type="match status" value="1"/>
</dbReference>
<protein>
    <recommendedName>
        <fullName evidence="1">FHA domain-containing protein</fullName>
    </recommendedName>
</protein>
<dbReference type="InterPro" id="IPR036013">
    <property type="entry name" value="Band_7/SPFH_dom_sf"/>
</dbReference>
<dbReference type="AlphaFoldDB" id="A0A1D8U1F3"/>
<dbReference type="SMART" id="SM00240">
    <property type="entry name" value="FHA"/>
    <property type="match status" value="1"/>
</dbReference>
<dbReference type="RefSeq" id="WP_070396110.1">
    <property type="nucleotide sequence ID" value="NZ_CP017599.1"/>
</dbReference>
<accession>A0A1D8U1F3</accession>
<evidence type="ECO:0000259" key="1">
    <source>
        <dbReference type="PROSITE" id="PS50006"/>
    </source>
</evidence>
<dbReference type="OrthoDB" id="440096at2"/>
<dbReference type="InterPro" id="IPR000253">
    <property type="entry name" value="FHA_dom"/>
</dbReference>
<gene>
    <name evidence="2" type="ORF">BJP34_33765</name>
</gene>
<dbReference type="Pfam" id="PF01145">
    <property type="entry name" value="Band_7"/>
    <property type="match status" value="1"/>
</dbReference>
<reference evidence="3" key="1">
    <citation type="submission" date="2016-10" db="EMBL/GenBank/DDBJ databases">
        <title>Comparative genomics uncovers the prolific and rare metabolic potential of the cyanobacterial genus Moorea.</title>
        <authorList>
            <person name="Leao T."/>
            <person name="Castelao G."/>
            <person name="Korobeynikov A."/>
            <person name="Monroe E.A."/>
            <person name="Podell S."/>
            <person name="Glukhov E."/>
            <person name="Allen E."/>
            <person name="Gerwick W.H."/>
            <person name="Gerwick L."/>
        </authorList>
    </citation>
    <scope>NUCLEOTIDE SEQUENCE [LARGE SCALE GENOMIC DNA]</scope>
    <source>
        <strain evidence="3">PAL-8-15-08-1</strain>
    </source>
</reference>
<dbReference type="CDD" id="cd00060">
    <property type="entry name" value="FHA"/>
    <property type="match status" value="1"/>
</dbReference>
<evidence type="ECO:0000313" key="2">
    <source>
        <dbReference type="EMBL" id="AOX03741.1"/>
    </source>
</evidence>
<dbReference type="PROSITE" id="PS50006">
    <property type="entry name" value="FHA_DOMAIN"/>
    <property type="match status" value="1"/>
</dbReference>
<proteinExistence type="predicted"/>
<evidence type="ECO:0000313" key="3">
    <source>
        <dbReference type="Proteomes" id="UP000177870"/>
    </source>
</evidence>
<dbReference type="SMART" id="SM00244">
    <property type="entry name" value="PHB"/>
    <property type="match status" value="1"/>
</dbReference>
<dbReference type="Gene3D" id="2.60.200.20">
    <property type="match status" value="1"/>
</dbReference>